<reference evidence="3" key="1">
    <citation type="submission" date="2016-10" db="EMBL/GenBank/DDBJ databases">
        <authorList>
            <person name="Varghese N."/>
            <person name="Submissions S."/>
        </authorList>
    </citation>
    <scope>NUCLEOTIDE SEQUENCE [LARGE SCALE GENOMIC DNA]</scope>
    <source>
        <strain evidence="3">DSM 25329</strain>
    </source>
</reference>
<feature type="compositionally biased region" description="Basic and acidic residues" evidence="1">
    <location>
        <begin position="8"/>
        <end position="26"/>
    </location>
</feature>
<dbReference type="AlphaFoldDB" id="A0A1G7YQF0"/>
<evidence type="ECO:0000256" key="1">
    <source>
        <dbReference type="SAM" id="MobiDB-lite"/>
    </source>
</evidence>
<feature type="region of interest" description="Disordered" evidence="1">
    <location>
        <begin position="1"/>
        <end position="26"/>
    </location>
</feature>
<proteinExistence type="predicted"/>
<dbReference type="STRING" id="659014.SAMN04487996_12691"/>
<keyword evidence="3" id="KW-1185">Reference proteome</keyword>
<name>A0A1G7YQF0_9BACT</name>
<gene>
    <name evidence="2" type="ORF">SAMN04487996_12691</name>
</gene>
<dbReference type="RefSeq" id="WP_176885179.1">
    <property type="nucleotide sequence ID" value="NZ_FNAN01000026.1"/>
</dbReference>
<accession>A0A1G7YQF0</accession>
<dbReference type="EMBL" id="FNAN01000026">
    <property type="protein sequence ID" value="SDG98545.1"/>
    <property type="molecule type" value="Genomic_DNA"/>
</dbReference>
<evidence type="ECO:0000313" key="3">
    <source>
        <dbReference type="Proteomes" id="UP000198748"/>
    </source>
</evidence>
<organism evidence="2 3">
    <name type="scientific">Dyadobacter soli</name>
    <dbReference type="NCBI Taxonomy" id="659014"/>
    <lineage>
        <taxon>Bacteria</taxon>
        <taxon>Pseudomonadati</taxon>
        <taxon>Bacteroidota</taxon>
        <taxon>Cytophagia</taxon>
        <taxon>Cytophagales</taxon>
        <taxon>Spirosomataceae</taxon>
        <taxon>Dyadobacter</taxon>
    </lineage>
</organism>
<evidence type="ECO:0000313" key="2">
    <source>
        <dbReference type="EMBL" id="SDG98545.1"/>
    </source>
</evidence>
<protein>
    <submittedName>
        <fullName evidence="2">HTH-type transcriptional regulator / antitoxin HigA</fullName>
    </submittedName>
</protein>
<sequence>MKITNESEYEKASERADELFDAKKGTPEEKELQELLKAIKDYEDDFVRMLRENN</sequence>
<dbReference type="Proteomes" id="UP000198748">
    <property type="component" value="Unassembled WGS sequence"/>
</dbReference>